<proteinExistence type="inferred from homology"/>
<comment type="caution">
    <text evidence="3">The sequence shown here is derived from an EMBL/GenBank/DDBJ whole genome shotgun (WGS) entry which is preliminary data.</text>
</comment>
<name>A0A427XDD1_9TREE</name>
<dbReference type="InterPro" id="IPR052558">
    <property type="entry name" value="Siderophore_Hydrolase_D"/>
</dbReference>
<evidence type="ECO:0008006" key="5">
    <source>
        <dbReference type="Google" id="ProtNLM"/>
    </source>
</evidence>
<evidence type="ECO:0000313" key="4">
    <source>
        <dbReference type="Proteomes" id="UP000279236"/>
    </source>
</evidence>
<protein>
    <recommendedName>
        <fullName evidence="5">Alpha/beta hydrolase</fullName>
    </recommendedName>
</protein>
<dbReference type="GeneID" id="39589843"/>
<dbReference type="AlphaFoldDB" id="A0A427XDD1"/>
<dbReference type="PANTHER" id="PTHR40841">
    <property type="entry name" value="SIDEROPHORE TRIACETYLFUSARININE C ESTERASE"/>
    <property type="match status" value="1"/>
</dbReference>
<dbReference type="Proteomes" id="UP000279236">
    <property type="component" value="Unassembled WGS sequence"/>
</dbReference>
<dbReference type="PANTHER" id="PTHR40841:SF2">
    <property type="entry name" value="SIDEROPHORE-DEGRADING ESTERASE (EUROFUNG)"/>
    <property type="match status" value="1"/>
</dbReference>
<comment type="similarity">
    <text evidence="1">Belongs to the esterase D family.</text>
</comment>
<dbReference type="EMBL" id="RSCE01000021">
    <property type="protein sequence ID" value="RSH76724.1"/>
    <property type="molecule type" value="Genomic_DNA"/>
</dbReference>
<dbReference type="InterPro" id="IPR000801">
    <property type="entry name" value="Esterase-like"/>
</dbReference>
<evidence type="ECO:0000256" key="1">
    <source>
        <dbReference type="ARBA" id="ARBA00005622"/>
    </source>
</evidence>
<dbReference type="InterPro" id="IPR029058">
    <property type="entry name" value="AB_hydrolase_fold"/>
</dbReference>
<sequence>MTAIKPSTSPRTGPPPPQQAEVIEDPLATTFELGSQQDDGVVWRILVGLPNVPAPVEGYSAFISTDGNATFPVLWHQREQLAPEAPVALIGIGYPCSTRFDQARRWYDLTSPHMVQPAAEPSRGPGDHRTGGREALLDMVQTLLLPALKQRIPLNMSNLTLYGHSLGGLFTVHAMLTRPRLFTRYVAADPSTWWNSGEIVREARVFLGGVAAAGGRVTPRTSLWICQSGAWNGAKANRPAPHDLVSSLGGVEGLHVTLTEYPDETHGSLIEPSLAQTLLLHVT</sequence>
<dbReference type="Pfam" id="PF00756">
    <property type="entry name" value="Esterase"/>
    <property type="match status" value="1"/>
</dbReference>
<gene>
    <name evidence="3" type="ORF">EHS24_005300</name>
</gene>
<reference evidence="3 4" key="1">
    <citation type="submission" date="2018-11" db="EMBL/GenBank/DDBJ databases">
        <title>Genome sequence of Apiotrichum porosum DSM 27194.</title>
        <authorList>
            <person name="Aliyu H."/>
            <person name="Gorte O."/>
            <person name="Ochsenreither K."/>
        </authorList>
    </citation>
    <scope>NUCLEOTIDE SEQUENCE [LARGE SCALE GENOMIC DNA]</scope>
    <source>
        <strain evidence="3 4">DSM 27194</strain>
    </source>
</reference>
<dbReference type="RefSeq" id="XP_028471871.1">
    <property type="nucleotide sequence ID" value="XM_028620829.1"/>
</dbReference>
<dbReference type="OrthoDB" id="446683at2759"/>
<dbReference type="SUPFAM" id="SSF53474">
    <property type="entry name" value="alpha/beta-Hydrolases"/>
    <property type="match status" value="1"/>
</dbReference>
<keyword evidence="4" id="KW-1185">Reference proteome</keyword>
<dbReference type="Gene3D" id="3.40.50.1820">
    <property type="entry name" value="alpha/beta hydrolase"/>
    <property type="match status" value="1"/>
</dbReference>
<keyword evidence="2" id="KW-0378">Hydrolase</keyword>
<organism evidence="3 4">
    <name type="scientific">Apiotrichum porosum</name>
    <dbReference type="NCBI Taxonomy" id="105984"/>
    <lineage>
        <taxon>Eukaryota</taxon>
        <taxon>Fungi</taxon>
        <taxon>Dikarya</taxon>
        <taxon>Basidiomycota</taxon>
        <taxon>Agaricomycotina</taxon>
        <taxon>Tremellomycetes</taxon>
        <taxon>Trichosporonales</taxon>
        <taxon>Trichosporonaceae</taxon>
        <taxon>Apiotrichum</taxon>
    </lineage>
</organism>
<evidence type="ECO:0000256" key="2">
    <source>
        <dbReference type="ARBA" id="ARBA00022801"/>
    </source>
</evidence>
<evidence type="ECO:0000313" key="3">
    <source>
        <dbReference type="EMBL" id="RSH76724.1"/>
    </source>
</evidence>
<dbReference type="GO" id="GO:0016788">
    <property type="term" value="F:hydrolase activity, acting on ester bonds"/>
    <property type="evidence" value="ECO:0007669"/>
    <property type="project" value="TreeGrafter"/>
</dbReference>
<accession>A0A427XDD1</accession>